<reference evidence="7" key="1">
    <citation type="journal article" date="2012" name="Nat. Biotechnol.">
        <title>Reference genome sequence of the model plant Setaria.</title>
        <authorList>
            <person name="Bennetzen J.L."/>
            <person name="Schmutz J."/>
            <person name="Wang H."/>
            <person name="Percifield R."/>
            <person name="Hawkins J."/>
            <person name="Pontaroli A.C."/>
            <person name="Estep M."/>
            <person name="Feng L."/>
            <person name="Vaughn J.N."/>
            <person name="Grimwood J."/>
            <person name="Jenkins J."/>
            <person name="Barry K."/>
            <person name="Lindquist E."/>
            <person name="Hellsten U."/>
            <person name="Deshpande S."/>
            <person name="Wang X."/>
            <person name="Wu X."/>
            <person name="Mitros T."/>
            <person name="Triplett J."/>
            <person name="Yang X."/>
            <person name="Ye C.Y."/>
            <person name="Mauro-Herrera M."/>
            <person name="Wang L."/>
            <person name="Li P."/>
            <person name="Sharma M."/>
            <person name="Sharma R."/>
            <person name="Ronald P.C."/>
            <person name="Panaud O."/>
            <person name="Kellogg E.A."/>
            <person name="Brutnell T.P."/>
            <person name="Doust A.N."/>
            <person name="Tuskan G.A."/>
            <person name="Rokhsar D."/>
            <person name="Devos K.M."/>
        </authorList>
    </citation>
    <scope>NUCLEOTIDE SEQUENCE [LARGE SCALE GENOMIC DNA]</scope>
    <source>
        <strain evidence="7">cv. Yugu1</strain>
    </source>
</reference>
<protein>
    <submittedName>
        <fullName evidence="6">Uncharacterized protein</fullName>
    </submittedName>
</protein>
<dbReference type="Pfam" id="PF02485">
    <property type="entry name" value="Branch"/>
    <property type="match status" value="1"/>
</dbReference>
<name>A0A0Q3PE26_SETIT</name>
<dbReference type="EnsemblPlants" id="KQL04182">
    <property type="protein sequence ID" value="KQL04182"/>
    <property type="gene ID" value="SETIT_0025243mg"/>
</dbReference>
<evidence type="ECO:0000256" key="2">
    <source>
        <dbReference type="ARBA" id="ARBA00022676"/>
    </source>
</evidence>
<keyword evidence="2" id="KW-0328">Glycosyltransferase</keyword>
<evidence type="ECO:0000313" key="6">
    <source>
        <dbReference type="EnsemblPlants" id="KQL04182"/>
    </source>
</evidence>
<evidence type="ECO:0000256" key="3">
    <source>
        <dbReference type="ARBA" id="ARBA00022679"/>
    </source>
</evidence>
<dbReference type="PANTHER" id="PTHR45719:SF11">
    <property type="entry name" value="OS01G0121800 PROTEIN"/>
    <property type="match status" value="1"/>
</dbReference>
<keyword evidence="3" id="KW-0808">Transferase</keyword>
<dbReference type="EnsemblPlants" id="KQL04183">
    <property type="protein sequence ID" value="KQL04183"/>
    <property type="gene ID" value="SETIT_0025243mg"/>
</dbReference>
<dbReference type="STRING" id="4555.A0A0Q3PE26"/>
<comment type="subcellular location">
    <subcellularLocation>
        <location evidence="1">Membrane</location>
        <topology evidence="1">Single-pass type II membrane protein</topology>
    </subcellularLocation>
</comment>
<dbReference type="PANTHER" id="PTHR45719">
    <property type="entry name" value="GLYCOSYLTRANSFERASE"/>
    <property type="match status" value="1"/>
</dbReference>
<sequence length="40" mass="4327">MGSSGLAATLRAAAAMLRLDAEWDWFVTLNAADYPLLTQD</sequence>
<keyword evidence="4" id="KW-0472">Membrane</keyword>
<dbReference type="Gramene" id="KQL04183">
    <property type="protein sequence ID" value="KQL04183"/>
    <property type="gene ID" value="SETIT_0025243mg"/>
</dbReference>
<dbReference type="InterPro" id="IPR003406">
    <property type="entry name" value="Glyco_trans_14"/>
</dbReference>
<dbReference type="GO" id="GO:0016020">
    <property type="term" value="C:membrane"/>
    <property type="evidence" value="ECO:0007669"/>
    <property type="project" value="UniProtKB-SubCell"/>
</dbReference>
<keyword evidence="5" id="KW-0325">Glycoprotein</keyword>
<evidence type="ECO:0000313" key="7">
    <source>
        <dbReference type="Proteomes" id="UP000004995"/>
    </source>
</evidence>
<evidence type="ECO:0000256" key="5">
    <source>
        <dbReference type="ARBA" id="ARBA00023180"/>
    </source>
</evidence>
<accession>A0A0Q3PE26</accession>
<organism evidence="6 7">
    <name type="scientific">Setaria italica</name>
    <name type="common">Foxtail millet</name>
    <name type="synonym">Panicum italicum</name>
    <dbReference type="NCBI Taxonomy" id="4555"/>
    <lineage>
        <taxon>Eukaryota</taxon>
        <taxon>Viridiplantae</taxon>
        <taxon>Streptophyta</taxon>
        <taxon>Embryophyta</taxon>
        <taxon>Tracheophyta</taxon>
        <taxon>Spermatophyta</taxon>
        <taxon>Magnoliopsida</taxon>
        <taxon>Liliopsida</taxon>
        <taxon>Poales</taxon>
        <taxon>Poaceae</taxon>
        <taxon>PACMAD clade</taxon>
        <taxon>Panicoideae</taxon>
        <taxon>Panicodae</taxon>
        <taxon>Paniceae</taxon>
        <taxon>Cenchrinae</taxon>
        <taxon>Setaria</taxon>
    </lineage>
</organism>
<dbReference type="Proteomes" id="UP000004995">
    <property type="component" value="Unassembled WGS sequence"/>
</dbReference>
<proteinExistence type="predicted"/>
<dbReference type="Gramene" id="KQL04182">
    <property type="protein sequence ID" value="KQL04182"/>
    <property type="gene ID" value="SETIT_0025243mg"/>
</dbReference>
<dbReference type="AlphaFoldDB" id="A0A0Q3PE26"/>
<keyword evidence="7" id="KW-1185">Reference proteome</keyword>
<reference evidence="6" key="2">
    <citation type="submission" date="2018-08" db="UniProtKB">
        <authorList>
            <consortium name="EnsemblPlants"/>
        </authorList>
    </citation>
    <scope>IDENTIFICATION</scope>
    <source>
        <strain evidence="6">Yugu1</strain>
    </source>
</reference>
<dbReference type="InterPro" id="IPR044610">
    <property type="entry name" value="GLCAT14A/B/C"/>
</dbReference>
<dbReference type="GO" id="GO:0015020">
    <property type="term" value="F:glucuronosyltransferase activity"/>
    <property type="evidence" value="ECO:0007669"/>
    <property type="project" value="InterPro"/>
</dbReference>
<dbReference type="EMBL" id="AGNK02002829">
    <property type="status" value="NOT_ANNOTATED_CDS"/>
    <property type="molecule type" value="Genomic_DNA"/>
</dbReference>
<evidence type="ECO:0000256" key="4">
    <source>
        <dbReference type="ARBA" id="ARBA00023136"/>
    </source>
</evidence>
<evidence type="ECO:0000256" key="1">
    <source>
        <dbReference type="ARBA" id="ARBA00004606"/>
    </source>
</evidence>